<evidence type="ECO:0000313" key="5">
    <source>
        <dbReference type="Proteomes" id="UP000316852"/>
    </source>
</evidence>
<reference evidence="4 5" key="1">
    <citation type="journal article" date="2019" name="Nat. Microbiol.">
        <title>Mediterranean grassland soil C-N compound turnover is dependent on rainfall and depth, and is mediated by genomically divergent microorganisms.</title>
        <authorList>
            <person name="Diamond S."/>
            <person name="Andeer P.F."/>
            <person name="Li Z."/>
            <person name="Crits-Christoph A."/>
            <person name="Burstein D."/>
            <person name="Anantharaman K."/>
            <person name="Lane K.R."/>
            <person name="Thomas B.C."/>
            <person name="Pan C."/>
            <person name="Northen T.R."/>
            <person name="Banfield J.F."/>
        </authorList>
    </citation>
    <scope>NUCLEOTIDE SEQUENCE [LARGE SCALE GENOMIC DNA]</scope>
    <source>
        <strain evidence="4">WS_6</strain>
    </source>
</reference>
<dbReference type="InterPro" id="IPR051257">
    <property type="entry name" value="Diverse_CBS-Domain"/>
</dbReference>
<feature type="domain" description="CBS" evidence="3">
    <location>
        <begin position="82"/>
        <end position="139"/>
    </location>
</feature>
<dbReference type="AlphaFoldDB" id="A0A538T9A2"/>
<organism evidence="4 5">
    <name type="scientific">Eiseniibacteriota bacterium</name>
    <dbReference type="NCBI Taxonomy" id="2212470"/>
    <lineage>
        <taxon>Bacteria</taxon>
        <taxon>Candidatus Eiseniibacteriota</taxon>
    </lineage>
</organism>
<evidence type="ECO:0000313" key="4">
    <source>
        <dbReference type="EMBL" id="TMQ60221.1"/>
    </source>
</evidence>
<gene>
    <name evidence="4" type="ORF">E6K76_02525</name>
</gene>
<dbReference type="EMBL" id="VBOW01000016">
    <property type="protein sequence ID" value="TMQ60221.1"/>
    <property type="molecule type" value="Genomic_DNA"/>
</dbReference>
<protein>
    <submittedName>
        <fullName evidence="4">CBS domain-containing protein</fullName>
    </submittedName>
</protein>
<dbReference type="Pfam" id="PF00571">
    <property type="entry name" value="CBS"/>
    <property type="match status" value="2"/>
</dbReference>
<evidence type="ECO:0000256" key="2">
    <source>
        <dbReference type="PROSITE-ProRule" id="PRU00703"/>
    </source>
</evidence>
<dbReference type="InterPro" id="IPR000644">
    <property type="entry name" value="CBS_dom"/>
</dbReference>
<keyword evidence="1 2" id="KW-0129">CBS domain</keyword>
<dbReference type="PANTHER" id="PTHR43080">
    <property type="entry name" value="CBS DOMAIN-CONTAINING PROTEIN CBSX3, MITOCHONDRIAL"/>
    <property type="match status" value="1"/>
</dbReference>
<evidence type="ECO:0000259" key="3">
    <source>
        <dbReference type="PROSITE" id="PS51371"/>
    </source>
</evidence>
<name>A0A538T9A2_UNCEI</name>
<dbReference type="SUPFAM" id="SSF54631">
    <property type="entry name" value="CBS-domain pair"/>
    <property type="match status" value="1"/>
</dbReference>
<dbReference type="Gene3D" id="3.10.580.10">
    <property type="entry name" value="CBS-domain"/>
    <property type="match status" value="1"/>
</dbReference>
<sequence length="139" mass="15610">MHRPALRGTPMTARELMKRKFEVIHADASLEEVARKMESSGIDPLPVCKDGLLVGLISHREIAVRAAPERRRTEPIRVSDLIAPDILFCFETTEVTEAAKLMKENRVPLLPVLSRSKRVVGVLALKDIPGERNAPQHRF</sequence>
<dbReference type="PROSITE" id="PS51371">
    <property type="entry name" value="CBS"/>
    <property type="match status" value="2"/>
</dbReference>
<comment type="caution">
    <text evidence="4">The sequence shown here is derived from an EMBL/GenBank/DDBJ whole genome shotgun (WGS) entry which is preliminary data.</text>
</comment>
<accession>A0A538T9A2</accession>
<dbReference type="InterPro" id="IPR046342">
    <property type="entry name" value="CBS_dom_sf"/>
</dbReference>
<dbReference type="SMART" id="SM00116">
    <property type="entry name" value="CBS"/>
    <property type="match status" value="2"/>
</dbReference>
<evidence type="ECO:0000256" key="1">
    <source>
        <dbReference type="ARBA" id="ARBA00023122"/>
    </source>
</evidence>
<feature type="domain" description="CBS" evidence="3">
    <location>
        <begin position="17"/>
        <end position="74"/>
    </location>
</feature>
<proteinExistence type="predicted"/>
<dbReference type="PANTHER" id="PTHR43080:SF2">
    <property type="entry name" value="CBS DOMAIN-CONTAINING PROTEIN"/>
    <property type="match status" value="1"/>
</dbReference>
<dbReference type="Proteomes" id="UP000316852">
    <property type="component" value="Unassembled WGS sequence"/>
</dbReference>